<dbReference type="InterPro" id="IPR047272">
    <property type="entry name" value="S49_SppA_C"/>
</dbReference>
<dbReference type="EC" id="3.4.21.-" evidence="6"/>
<evidence type="ECO:0000259" key="5">
    <source>
        <dbReference type="Pfam" id="PF01343"/>
    </source>
</evidence>
<evidence type="ECO:0000256" key="4">
    <source>
        <dbReference type="ARBA" id="ARBA00022825"/>
    </source>
</evidence>
<evidence type="ECO:0000256" key="2">
    <source>
        <dbReference type="ARBA" id="ARBA00022670"/>
    </source>
</evidence>
<sequence length="416" mass="47083">MEKLRNHNIHVYLYAPSYNMSTLYLAASAEKVFIHPIGNICFGGFYKNRISAALLLEKLGIKFQTIKTGKFKDTFSSLGDFVEESNFPNQLLQDYEYTFVQQVQKKWKEKDLYRKLSEENIFSAGEAKKIGFLDEIATLPEVLQEITENGIYPKKIKISLKNSKNIWKKKIAIVFANGEIIDGTGAALFHVTKKNMSSSKIIGIINRLKRKKSIKAVLFRIDSTGGSSSAGYDLYQAVKRLSEQKLTVISIGNYATSSAYWMALGGSTIFADSTSVIGAVGAAMTRPYILEALEKIGLQVTTEKLKNTEVINFFEEYSEEAKRGTEKWISEIMNHFLEAIREHCDLDKKTLEIISDGCSFSGSYAWKYGLIDRIGGIEQALEYIRTQLGEVPVKYEYYPENKIPLLYKKLFHIGSK</sequence>
<evidence type="ECO:0000256" key="1">
    <source>
        <dbReference type="ARBA" id="ARBA00008683"/>
    </source>
</evidence>
<organism evidence="6 7">
    <name type="scientific">Blautia caecimuris</name>
    <dbReference type="NCBI Taxonomy" id="1796615"/>
    <lineage>
        <taxon>Bacteria</taxon>
        <taxon>Bacillati</taxon>
        <taxon>Bacillota</taxon>
        <taxon>Clostridia</taxon>
        <taxon>Lachnospirales</taxon>
        <taxon>Lachnospiraceae</taxon>
        <taxon>Blautia</taxon>
    </lineage>
</organism>
<reference evidence="6 7" key="1">
    <citation type="submission" date="2024-06" db="EMBL/GenBank/DDBJ databases">
        <title>Genomic Encyclopedia of Type Strains, Phase IV (KMG-IV): sequencing the most valuable type-strain genomes for metagenomic binning, comparative biology and taxonomic classification.</title>
        <authorList>
            <person name="Goeker M."/>
        </authorList>
    </citation>
    <scope>NUCLEOTIDE SEQUENCE [LARGE SCALE GENOMIC DNA]</scope>
    <source>
        <strain evidence="6 7">DSM 29492</strain>
    </source>
</reference>
<feature type="domain" description="Peptidase S49" evidence="5">
    <location>
        <begin position="5"/>
        <end position="148"/>
    </location>
</feature>
<dbReference type="PANTHER" id="PTHR42987">
    <property type="entry name" value="PEPTIDASE S49"/>
    <property type="match status" value="1"/>
</dbReference>
<accession>A0ABV2MAW3</accession>
<protein>
    <submittedName>
        <fullName evidence="6">Protease-4</fullName>
        <ecNumber evidence="6">3.4.21.-</ecNumber>
    </submittedName>
</protein>
<dbReference type="GO" id="GO:0006508">
    <property type="term" value="P:proteolysis"/>
    <property type="evidence" value="ECO:0007669"/>
    <property type="project" value="UniProtKB-KW"/>
</dbReference>
<dbReference type="InterPro" id="IPR029045">
    <property type="entry name" value="ClpP/crotonase-like_dom_sf"/>
</dbReference>
<dbReference type="Proteomes" id="UP001549106">
    <property type="component" value="Unassembled WGS sequence"/>
</dbReference>
<dbReference type="CDD" id="cd07023">
    <property type="entry name" value="S49_Sppa_N_C"/>
    <property type="match status" value="1"/>
</dbReference>
<comment type="similarity">
    <text evidence="1">Belongs to the peptidase S49 family.</text>
</comment>
<proteinExistence type="inferred from homology"/>
<keyword evidence="4" id="KW-0720">Serine protease</keyword>
<keyword evidence="3 6" id="KW-0378">Hydrolase</keyword>
<keyword evidence="2 6" id="KW-0645">Protease</keyword>
<dbReference type="GO" id="GO:0008233">
    <property type="term" value="F:peptidase activity"/>
    <property type="evidence" value="ECO:0007669"/>
    <property type="project" value="UniProtKB-KW"/>
</dbReference>
<dbReference type="InterPro" id="IPR001907">
    <property type="entry name" value="ClpP"/>
</dbReference>
<dbReference type="RefSeq" id="WP_257465840.1">
    <property type="nucleotide sequence ID" value="NZ_JANJZT010000078.1"/>
</dbReference>
<evidence type="ECO:0000313" key="6">
    <source>
        <dbReference type="EMBL" id="MET3752642.1"/>
    </source>
</evidence>
<dbReference type="Gene3D" id="6.20.330.10">
    <property type="match status" value="1"/>
</dbReference>
<gene>
    <name evidence="6" type="ORF">ABID24_003917</name>
</gene>
<dbReference type="Pfam" id="PF01343">
    <property type="entry name" value="Peptidase_S49"/>
    <property type="match status" value="2"/>
</dbReference>
<dbReference type="PANTHER" id="PTHR42987:SF7">
    <property type="entry name" value="SIGNAL PEPTIDE PEPTIDASE SPPA-RELATED"/>
    <property type="match status" value="1"/>
</dbReference>
<dbReference type="EMBL" id="JBEPMJ010000079">
    <property type="protein sequence ID" value="MET3752642.1"/>
    <property type="molecule type" value="Genomic_DNA"/>
</dbReference>
<evidence type="ECO:0000313" key="7">
    <source>
        <dbReference type="Proteomes" id="UP001549106"/>
    </source>
</evidence>
<dbReference type="PRINTS" id="PR00127">
    <property type="entry name" value="CLPPROTEASEP"/>
</dbReference>
<name>A0ABV2MAW3_9FIRM</name>
<feature type="domain" description="Peptidase S49" evidence="5">
    <location>
        <begin position="241"/>
        <end position="386"/>
    </location>
</feature>
<keyword evidence="7" id="KW-1185">Reference proteome</keyword>
<dbReference type="SUPFAM" id="SSF52096">
    <property type="entry name" value="ClpP/crotonase"/>
    <property type="match status" value="2"/>
</dbReference>
<dbReference type="Gene3D" id="3.90.226.10">
    <property type="entry name" value="2-enoyl-CoA Hydratase, Chain A, domain 1"/>
    <property type="match status" value="1"/>
</dbReference>
<evidence type="ECO:0000256" key="3">
    <source>
        <dbReference type="ARBA" id="ARBA00022801"/>
    </source>
</evidence>
<comment type="caution">
    <text evidence="6">The sequence shown here is derived from an EMBL/GenBank/DDBJ whole genome shotgun (WGS) entry which is preliminary data.</text>
</comment>
<dbReference type="InterPro" id="IPR002142">
    <property type="entry name" value="Peptidase_S49"/>
</dbReference>